<evidence type="ECO:0000313" key="3">
    <source>
        <dbReference type="Proteomes" id="UP000031643"/>
    </source>
</evidence>
<dbReference type="PROSITE" id="PS51318">
    <property type="entry name" value="TAT"/>
    <property type="match status" value="1"/>
</dbReference>
<keyword evidence="3" id="KW-1185">Reference proteome</keyword>
<dbReference type="Pfam" id="PF06764">
    <property type="entry name" value="DUF1223"/>
    <property type="match status" value="1"/>
</dbReference>
<keyword evidence="1" id="KW-0732">Signal</keyword>
<evidence type="ECO:0008006" key="4">
    <source>
        <dbReference type="Google" id="ProtNLM"/>
    </source>
</evidence>
<dbReference type="KEGG" id="mcg:GL4_0054"/>
<evidence type="ECO:0000313" key="2">
    <source>
        <dbReference type="EMBL" id="BAQ15525.1"/>
    </source>
</evidence>
<dbReference type="InterPro" id="IPR010634">
    <property type="entry name" value="DUF1223"/>
</dbReference>
<feature type="chain" id="PRO_5002038799" description="DUF1223 domain-containing protein" evidence="1">
    <location>
        <begin position="38"/>
        <end position="271"/>
    </location>
</feature>
<dbReference type="SUPFAM" id="SSF52833">
    <property type="entry name" value="Thioredoxin-like"/>
    <property type="match status" value="1"/>
</dbReference>
<dbReference type="InterPro" id="IPR006311">
    <property type="entry name" value="TAT_signal"/>
</dbReference>
<dbReference type="HOGENOM" id="CLU_065609_0_0_5"/>
<dbReference type="PANTHER" id="PTHR36057">
    <property type="match status" value="1"/>
</dbReference>
<sequence>MLSAMKIAISRRPLLRAGGALAFALLGFGTASTVGHAEDAGAIQTPSEGSAPVLLELFTSQGCSSCPPADALLTQLKNKPGVITLSFSVDYWNYLGWHDTLSSPENSDRQRDYAMARGDGKVYTPQVVVDGIDHVNGANEAAIEMAIRNAERRLRDVKVPMTMRAEGDSLLVDIGRAPEKSDMRQATVWLAVAKDKETVKITRGENRGETITYTHPVRELMPVGMWKGEPTTLRLPLKDLHGIGGDCLVSLLQVEGAGPVLGAAMFEPKPQ</sequence>
<protein>
    <recommendedName>
        <fullName evidence="4">DUF1223 domain-containing protein</fullName>
    </recommendedName>
</protein>
<proteinExistence type="predicted"/>
<name>A0A0A8JY66_9HYPH</name>
<dbReference type="InterPro" id="IPR036249">
    <property type="entry name" value="Thioredoxin-like_sf"/>
</dbReference>
<dbReference type="AlphaFoldDB" id="A0A0A8JY66"/>
<dbReference type="OrthoDB" id="9808254at2"/>
<dbReference type="EMBL" id="AP014648">
    <property type="protein sequence ID" value="BAQ15525.1"/>
    <property type="molecule type" value="Genomic_DNA"/>
</dbReference>
<gene>
    <name evidence="2" type="ORF">GL4_0054</name>
</gene>
<dbReference type="PANTHER" id="PTHR36057:SF1">
    <property type="entry name" value="LIPOPROTEIN LIPID ATTACHMENT SITE-LIKE PROTEIN, PUTATIVE (DUF1223)-RELATED"/>
    <property type="match status" value="1"/>
</dbReference>
<reference evidence="2 3" key="1">
    <citation type="submission" date="2014-09" db="EMBL/GenBank/DDBJ databases">
        <title>Genome sequencing of Methyloceanibacter caenitepidi Gela4.</title>
        <authorList>
            <person name="Takeuchi M."/>
            <person name="Susumu S."/>
            <person name="Kamagata Y."/>
            <person name="Oshima K."/>
            <person name="Hattori M."/>
            <person name="Iwasaki W."/>
        </authorList>
    </citation>
    <scope>NUCLEOTIDE SEQUENCE [LARGE SCALE GENOMIC DNA]</scope>
    <source>
        <strain evidence="2 3">Gela4</strain>
    </source>
</reference>
<organism evidence="2 3">
    <name type="scientific">Methyloceanibacter caenitepidi</name>
    <dbReference type="NCBI Taxonomy" id="1384459"/>
    <lineage>
        <taxon>Bacteria</taxon>
        <taxon>Pseudomonadati</taxon>
        <taxon>Pseudomonadota</taxon>
        <taxon>Alphaproteobacteria</taxon>
        <taxon>Hyphomicrobiales</taxon>
        <taxon>Hyphomicrobiaceae</taxon>
        <taxon>Methyloceanibacter</taxon>
    </lineage>
</organism>
<accession>A0A0A8JY66</accession>
<evidence type="ECO:0000256" key="1">
    <source>
        <dbReference type="SAM" id="SignalP"/>
    </source>
</evidence>
<dbReference type="Proteomes" id="UP000031643">
    <property type="component" value="Chromosome"/>
</dbReference>
<feature type="signal peptide" evidence="1">
    <location>
        <begin position="1"/>
        <end position="37"/>
    </location>
</feature>
<dbReference type="STRING" id="1384459.GL4_0054"/>